<dbReference type="SUPFAM" id="SSF53756">
    <property type="entry name" value="UDP-Glycosyltransferase/glycogen phosphorylase"/>
    <property type="match status" value="1"/>
</dbReference>
<gene>
    <name evidence="5" type="ORF">EB12_00411</name>
</gene>
<dbReference type="EMBL" id="LEQJ01000002">
    <property type="protein sequence ID" value="RBS34983.1"/>
    <property type="molecule type" value="Genomic_DNA"/>
</dbReference>
<keyword evidence="1" id="KW-0808">Transferase</keyword>
<dbReference type="RefSeq" id="WP_104856477.1">
    <property type="nucleotide sequence ID" value="NZ_KZ846092.1"/>
</dbReference>
<dbReference type="PANTHER" id="PTHR46401">
    <property type="entry name" value="GLYCOSYLTRANSFERASE WBBK-RELATED"/>
    <property type="match status" value="1"/>
</dbReference>
<dbReference type="Proteomes" id="UP000253144">
    <property type="component" value="Unassembled WGS sequence"/>
</dbReference>
<evidence type="ECO:0000256" key="1">
    <source>
        <dbReference type="ARBA" id="ARBA00022679"/>
    </source>
</evidence>
<keyword evidence="2" id="KW-0472">Membrane</keyword>
<accession>A0A3F3NSR2</accession>
<dbReference type="CDD" id="cd03794">
    <property type="entry name" value="GT4_WbuB-like"/>
    <property type="match status" value="1"/>
</dbReference>
<evidence type="ECO:0008006" key="7">
    <source>
        <dbReference type="Google" id="ProtNLM"/>
    </source>
</evidence>
<dbReference type="InterPro" id="IPR028098">
    <property type="entry name" value="Glyco_trans_4-like_N"/>
</dbReference>
<dbReference type="Gene3D" id="3.40.50.2000">
    <property type="entry name" value="Glycogen Phosphorylase B"/>
    <property type="match status" value="2"/>
</dbReference>
<dbReference type="GO" id="GO:0009103">
    <property type="term" value="P:lipopolysaccharide biosynthetic process"/>
    <property type="evidence" value="ECO:0007669"/>
    <property type="project" value="TreeGrafter"/>
</dbReference>
<comment type="caution">
    <text evidence="5">The sequence shown here is derived from an EMBL/GenBank/DDBJ whole genome shotgun (WGS) entry which is preliminary data.</text>
</comment>
<evidence type="ECO:0000313" key="6">
    <source>
        <dbReference type="Proteomes" id="UP000253144"/>
    </source>
</evidence>
<evidence type="ECO:0000313" key="5">
    <source>
        <dbReference type="EMBL" id="RBS34983.1"/>
    </source>
</evidence>
<keyword evidence="2" id="KW-0812">Transmembrane</keyword>
<evidence type="ECO:0000259" key="4">
    <source>
        <dbReference type="Pfam" id="PF13439"/>
    </source>
</evidence>
<dbReference type="Pfam" id="PF00534">
    <property type="entry name" value="Glycos_transf_1"/>
    <property type="match status" value="1"/>
</dbReference>
<dbReference type="InterPro" id="IPR001296">
    <property type="entry name" value="Glyco_trans_1"/>
</dbReference>
<name>A0A3F3NSR2_ENTFC</name>
<feature type="domain" description="Glycosyltransferase subfamily 4-like N-terminal" evidence="4">
    <location>
        <begin position="26"/>
        <end position="198"/>
    </location>
</feature>
<reference evidence="5 6" key="1">
    <citation type="submission" date="2015-06" db="EMBL/GenBank/DDBJ databases">
        <title>The Genome Sequence of Enterococcus faecium 131EA1.</title>
        <authorList>
            <consortium name="The Broad Institute Genomics Platform"/>
            <consortium name="The Broad Institute Genome Sequencing Center for Infectious Disease"/>
            <person name="Earl A.M."/>
            <person name="Van Tyne D."/>
            <person name="Lebreton F."/>
            <person name="Saavedra J.T."/>
            <person name="Gilmore M.S."/>
            <person name="Manson Mcguire A."/>
            <person name="Clock S."/>
            <person name="Crupain M."/>
            <person name="Rangan U."/>
            <person name="Young S."/>
            <person name="Abouelleil A."/>
            <person name="Cao P."/>
            <person name="Chapman S.B."/>
            <person name="Griggs A."/>
            <person name="Priest M."/>
            <person name="Shea T."/>
            <person name="Wortman J."/>
            <person name="Nusbaum C."/>
            <person name="Birren B."/>
        </authorList>
    </citation>
    <scope>NUCLEOTIDE SEQUENCE [LARGE SCALE GENOMIC DNA]</scope>
    <source>
        <strain evidence="5 6">131EA1</strain>
    </source>
</reference>
<protein>
    <recommendedName>
        <fullName evidence="7">Glycosyltransferase WbuB</fullName>
    </recommendedName>
</protein>
<dbReference type="GO" id="GO:0016757">
    <property type="term" value="F:glycosyltransferase activity"/>
    <property type="evidence" value="ECO:0007669"/>
    <property type="project" value="InterPro"/>
</dbReference>
<evidence type="ECO:0000259" key="3">
    <source>
        <dbReference type="Pfam" id="PF00534"/>
    </source>
</evidence>
<dbReference type="PANTHER" id="PTHR46401:SF2">
    <property type="entry name" value="GLYCOSYLTRANSFERASE WBBK-RELATED"/>
    <property type="match status" value="1"/>
</dbReference>
<sequence>MKKDVLFMCQFFYPEYISSALLPFQTAEALKDSGLSVDVLCGFPKEYIKDNSKVPLHETIDGINIYRKKYLQLSRSNFVGRIVNYFSFTFMMLMNILKCKQYKVIIVYSNPPILPLVTLLARKLFKCKIIFVTYDLYPEIAVNMNAVSDKSFISKVMSKINKNLFRQVSHVVSLSEDMKNYILNNRDIDAKKVSVIHNWATEELHFSEVQSIDFKNLRKKYKLIVSYFGNMGTAQDINTILKLINDQRIKEENICFLFAGHGNKREEIESLIKQKQLTNSIIFDYLSGSDFEDALNITDIFMVSLEKNIAGLAVPSKTYSYYQSGKPVIAIMDKNTDISKEICKNNAGLAVENGETEPLIEWLLSIVKDETQLVKMNKNVQKMFNNLYTKDLQLEKYVKLVNSVLEE</sequence>
<evidence type="ECO:0000256" key="2">
    <source>
        <dbReference type="SAM" id="Phobius"/>
    </source>
</evidence>
<proteinExistence type="predicted"/>
<dbReference type="Pfam" id="PF13439">
    <property type="entry name" value="Glyco_transf_4"/>
    <property type="match status" value="1"/>
</dbReference>
<keyword evidence="2" id="KW-1133">Transmembrane helix</keyword>
<feature type="domain" description="Glycosyl transferase family 1" evidence="3">
    <location>
        <begin position="211"/>
        <end position="382"/>
    </location>
</feature>
<feature type="transmembrane region" description="Helical" evidence="2">
    <location>
        <begin position="78"/>
        <end position="97"/>
    </location>
</feature>
<organism evidence="5 6">
    <name type="scientific">Enterococcus faecium</name>
    <name type="common">Streptococcus faecium</name>
    <dbReference type="NCBI Taxonomy" id="1352"/>
    <lineage>
        <taxon>Bacteria</taxon>
        <taxon>Bacillati</taxon>
        <taxon>Bacillota</taxon>
        <taxon>Bacilli</taxon>
        <taxon>Lactobacillales</taxon>
        <taxon>Enterococcaceae</taxon>
        <taxon>Enterococcus</taxon>
    </lineage>
</organism>
<dbReference type="AlphaFoldDB" id="A0A3F3NSR2"/>